<accession>A0A0L7B790</accession>
<feature type="compositionally biased region" description="Polar residues" evidence="1">
    <location>
        <begin position="137"/>
        <end position="158"/>
    </location>
</feature>
<feature type="compositionally biased region" description="Polar residues" evidence="1">
    <location>
        <begin position="258"/>
        <end position="280"/>
    </location>
</feature>
<feature type="compositionally biased region" description="Low complexity" evidence="1">
    <location>
        <begin position="97"/>
        <end position="108"/>
    </location>
</feature>
<gene>
    <name evidence="3" type="ORF">BBM1128_00020</name>
</gene>
<protein>
    <submittedName>
        <fullName evidence="3">Uncharacterized protein</fullName>
    </submittedName>
</protein>
<evidence type="ECO:0000256" key="1">
    <source>
        <dbReference type="SAM" id="MobiDB-lite"/>
    </source>
</evidence>
<feature type="region of interest" description="Disordered" evidence="1">
    <location>
        <begin position="238"/>
        <end position="388"/>
    </location>
</feature>
<feature type="compositionally biased region" description="Low complexity" evidence="1">
    <location>
        <begin position="281"/>
        <end position="324"/>
    </location>
</feature>
<keyword evidence="2" id="KW-0812">Transmembrane</keyword>
<feature type="transmembrane region" description="Helical" evidence="2">
    <location>
        <begin position="7"/>
        <end position="26"/>
    </location>
</feature>
<evidence type="ECO:0000313" key="3">
    <source>
        <dbReference type="EMBL" id="KOA43335.1"/>
    </source>
</evidence>
<dbReference type="PATRIC" id="fig|1365965.3.peg.4"/>
<feature type="transmembrane region" description="Helical" evidence="2">
    <location>
        <begin position="32"/>
        <end position="53"/>
    </location>
</feature>
<evidence type="ECO:0000313" key="4">
    <source>
        <dbReference type="Proteomes" id="UP000037193"/>
    </source>
</evidence>
<dbReference type="AlphaFoldDB" id="A0A0L7B790"/>
<feature type="transmembrane region" description="Helical" evidence="2">
    <location>
        <begin position="202"/>
        <end position="224"/>
    </location>
</feature>
<sequence length="388" mass="38138">MKKFFEGLSISSIVAGALAAVTSFLLASKIGIAGSVIGAAASYIVSAVATNIYQNVLQASGEKLQSVGSTDDDAAEHGESDAGSNDSSPTSETKLPAASGDAADAQQSDDIDRPARVEAAASENPENTMVAAAAAGETTTSLGTASTPATREATTGLGTASAPAAGRRTPREVVSRPTAQRSRHTYSVKELRASRRNPKRTAVIVTVVSGLLAVAVTAGIVLLITQGNGTDSVVRDWISPTVTTPSPEQTESPSTPQHTPTDNTNTPKSNGTTTENDSAPSGSSNSDSSSGSTDSSGSTGTGSGNTNTESGTNSGTETNGNTNSGTGGNSGSNSTGSDASHGSGSSTNSGTTGSSSTGSGNSTGSPNSKSSSSSTSSSAGTDIDVIGE</sequence>
<dbReference type="EMBL" id="AVQD01000001">
    <property type="protein sequence ID" value="KOA43335.1"/>
    <property type="molecule type" value="Genomic_DNA"/>
</dbReference>
<keyword evidence="2" id="KW-1133">Transmembrane helix</keyword>
<evidence type="ECO:0000256" key="2">
    <source>
        <dbReference type="SAM" id="Phobius"/>
    </source>
</evidence>
<dbReference type="RefSeq" id="WP_052788999.1">
    <property type="nucleotide sequence ID" value="NZ_AVQD01000001.1"/>
</dbReference>
<feature type="compositionally biased region" description="Low complexity" evidence="1">
    <location>
        <begin position="331"/>
        <end position="381"/>
    </location>
</feature>
<organism evidence="3 4">
    <name type="scientific">Bifidobacterium breve MCC 1128</name>
    <dbReference type="NCBI Taxonomy" id="1365965"/>
    <lineage>
        <taxon>Bacteria</taxon>
        <taxon>Bacillati</taxon>
        <taxon>Actinomycetota</taxon>
        <taxon>Actinomycetes</taxon>
        <taxon>Bifidobacteriales</taxon>
        <taxon>Bifidobacteriaceae</taxon>
        <taxon>Bifidobacterium</taxon>
    </lineage>
</organism>
<proteinExistence type="predicted"/>
<feature type="compositionally biased region" description="Polar residues" evidence="1">
    <location>
        <begin position="82"/>
        <end position="93"/>
    </location>
</feature>
<feature type="region of interest" description="Disordered" evidence="1">
    <location>
        <begin position="67"/>
        <end position="196"/>
    </location>
</feature>
<feature type="compositionally biased region" description="Low complexity" evidence="1">
    <location>
        <begin position="239"/>
        <end position="257"/>
    </location>
</feature>
<name>A0A0L7B790_BIFBR</name>
<comment type="caution">
    <text evidence="3">The sequence shown here is derived from an EMBL/GenBank/DDBJ whole genome shotgun (WGS) entry which is preliminary data.</text>
</comment>
<reference evidence="3 4" key="1">
    <citation type="journal article" date="2015" name="Int J Genomics">
        <title>Comparative Genomics Revealed Genetic Diversity and Species/Strain-Level Differences in Carbohydrate Metabolism of Three Probiotic Bifidobacterial Species.</title>
        <authorList>
            <person name="Odamaki T."/>
            <person name="Horigome A."/>
            <person name="Sugahara H."/>
            <person name="Hashikura N."/>
            <person name="Minami J."/>
            <person name="Xiao J.Z."/>
            <person name="Abe F."/>
        </authorList>
    </citation>
    <scope>NUCLEOTIDE SEQUENCE [LARGE SCALE GENOMIC DNA]</scope>
    <source>
        <strain evidence="3 4">MCC 1128</strain>
    </source>
</reference>
<dbReference type="Proteomes" id="UP000037193">
    <property type="component" value="Unassembled WGS sequence"/>
</dbReference>
<keyword evidence="2" id="KW-0472">Membrane</keyword>